<evidence type="ECO:0000259" key="11">
    <source>
        <dbReference type="Pfam" id="PF00108"/>
    </source>
</evidence>
<keyword evidence="5 8" id="KW-0442">Lipid degradation</keyword>
<comment type="subunit">
    <text evidence="8">Heterotetramer of two alpha chains (FadB) and two beta chains (FadA).</text>
</comment>
<comment type="pathway">
    <text evidence="8">Lipid metabolism; fatty acid beta-oxidation.</text>
</comment>
<dbReference type="InterPro" id="IPR012805">
    <property type="entry name" value="FadA"/>
</dbReference>
<comment type="function">
    <text evidence="8">Catalyzes the final step of fatty acid oxidation in which acetyl-CoA is released and the CoA ester of a fatty acid two carbons shorter is formed.</text>
</comment>
<dbReference type="InterPro" id="IPR020616">
    <property type="entry name" value="Thiolase_N"/>
</dbReference>
<protein>
    <recommendedName>
        <fullName evidence="8">3-ketoacyl-CoA thiolase</fullName>
        <ecNumber evidence="8">2.3.1.16</ecNumber>
    </recommendedName>
    <alternativeName>
        <fullName evidence="8">Acetyl-CoA acyltransferase</fullName>
    </alternativeName>
    <alternativeName>
        <fullName evidence="8">Beta-ketothiolase</fullName>
    </alternativeName>
    <alternativeName>
        <fullName evidence="8">Fatty acid oxidation complex subunit beta</fullName>
    </alternativeName>
</protein>
<dbReference type="PROSITE" id="PS00098">
    <property type="entry name" value="THIOLASE_1"/>
    <property type="match status" value="1"/>
</dbReference>
<dbReference type="HAMAP" id="MF_01620">
    <property type="entry name" value="FadA"/>
    <property type="match status" value="1"/>
</dbReference>
<comment type="similarity">
    <text evidence="1 8 10">Belongs to the thiolase-like superfamily. Thiolase family.</text>
</comment>
<dbReference type="NCBIfam" id="NF006510">
    <property type="entry name" value="PRK08947.1"/>
    <property type="match status" value="1"/>
</dbReference>
<evidence type="ECO:0000313" key="14">
    <source>
        <dbReference type="Proteomes" id="UP000094070"/>
    </source>
</evidence>
<dbReference type="NCBIfam" id="TIGR02445">
    <property type="entry name" value="fadA"/>
    <property type="match status" value="1"/>
</dbReference>
<dbReference type="PANTHER" id="PTHR43853:SF11">
    <property type="entry name" value="3-KETOACYL-COA THIOLASE FADA"/>
    <property type="match status" value="1"/>
</dbReference>
<keyword evidence="2 8" id="KW-0963">Cytoplasm</keyword>
<keyword evidence="4 8" id="KW-0276">Fatty acid metabolism</keyword>
<dbReference type="STRING" id="1188252.A1QC_10210"/>
<evidence type="ECO:0000256" key="9">
    <source>
        <dbReference type="PIRSR" id="PIRSR000429-1"/>
    </source>
</evidence>
<dbReference type="PANTHER" id="PTHR43853">
    <property type="entry name" value="3-KETOACYL-COA THIOLASE, PEROXISOMAL"/>
    <property type="match status" value="1"/>
</dbReference>
<accession>A0A1E5E162</accession>
<keyword evidence="6 8" id="KW-0443">Lipid metabolism</keyword>
<evidence type="ECO:0000256" key="7">
    <source>
        <dbReference type="ARBA" id="ARBA00023315"/>
    </source>
</evidence>
<reference evidence="13 14" key="1">
    <citation type="journal article" date="2012" name="Science">
        <title>Ecological populations of bacteria act as socially cohesive units of antibiotic production and resistance.</title>
        <authorList>
            <person name="Cordero O.X."/>
            <person name="Wildschutte H."/>
            <person name="Kirkup B."/>
            <person name="Proehl S."/>
            <person name="Ngo L."/>
            <person name="Hussain F."/>
            <person name="Le Roux F."/>
            <person name="Mincer T."/>
            <person name="Polz M.F."/>
        </authorList>
    </citation>
    <scope>NUCLEOTIDE SEQUENCE [LARGE SCALE GENOMIC DNA]</scope>
    <source>
        <strain evidence="13 14">1S-45</strain>
    </source>
</reference>
<dbReference type="InterPro" id="IPR002155">
    <property type="entry name" value="Thiolase"/>
</dbReference>
<dbReference type="OrthoDB" id="8951704at2"/>
<dbReference type="CDD" id="cd00751">
    <property type="entry name" value="thiolase"/>
    <property type="match status" value="1"/>
</dbReference>
<gene>
    <name evidence="8 13" type="primary">fadA</name>
    <name evidence="13" type="ORF">A1QC_10210</name>
</gene>
<keyword evidence="14" id="KW-1185">Reference proteome</keyword>
<comment type="catalytic activity">
    <reaction evidence="8">
        <text>an acyl-CoA + acetyl-CoA = a 3-oxoacyl-CoA + CoA</text>
        <dbReference type="Rhea" id="RHEA:21564"/>
        <dbReference type="ChEBI" id="CHEBI:57287"/>
        <dbReference type="ChEBI" id="CHEBI:57288"/>
        <dbReference type="ChEBI" id="CHEBI:58342"/>
        <dbReference type="ChEBI" id="CHEBI:90726"/>
        <dbReference type="EC" id="2.3.1.16"/>
    </reaction>
</comment>
<dbReference type="GO" id="GO:0005737">
    <property type="term" value="C:cytoplasm"/>
    <property type="evidence" value="ECO:0007669"/>
    <property type="project" value="UniProtKB-SubCell"/>
</dbReference>
<feature type="active site" description="Proton acceptor" evidence="8 9">
    <location>
        <position position="343"/>
    </location>
</feature>
<keyword evidence="3 8" id="KW-0808">Transferase</keyword>
<comment type="subcellular location">
    <subcellularLocation>
        <location evidence="8">Cytoplasm</location>
    </subcellularLocation>
</comment>
<dbReference type="RefSeq" id="WP_017025718.1">
    <property type="nucleotide sequence ID" value="NZ_AJYK02000077.1"/>
</dbReference>
<dbReference type="PROSITE" id="PS00099">
    <property type="entry name" value="THIOLASE_3"/>
    <property type="match status" value="1"/>
</dbReference>
<evidence type="ECO:0000259" key="12">
    <source>
        <dbReference type="Pfam" id="PF02803"/>
    </source>
</evidence>
<dbReference type="PIRSF" id="PIRSF000429">
    <property type="entry name" value="Ac-CoA_Ac_transf"/>
    <property type="match status" value="1"/>
</dbReference>
<dbReference type="NCBIfam" id="TIGR01930">
    <property type="entry name" value="AcCoA-C-Actrans"/>
    <property type="match status" value="1"/>
</dbReference>
<comment type="caution">
    <text evidence="13">The sequence shown here is derived from an EMBL/GenBank/DDBJ whole genome shotgun (WGS) entry which is preliminary data.</text>
</comment>
<evidence type="ECO:0000256" key="1">
    <source>
        <dbReference type="ARBA" id="ARBA00010982"/>
    </source>
</evidence>
<dbReference type="InterPro" id="IPR020615">
    <property type="entry name" value="Thiolase_acyl_enz_int_AS"/>
</dbReference>
<dbReference type="Gene3D" id="3.40.47.10">
    <property type="match status" value="2"/>
</dbReference>
<name>A0A1E5E162_9VIBR</name>
<organism evidence="13 14">
    <name type="scientific">Vibrio rumoiensis 1S-45</name>
    <dbReference type="NCBI Taxonomy" id="1188252"/>
    <lineage>
        <taxon>Bacteria</taxon>
        <taxon>Pseudomonadati</taxon>
        <taxon>Pseudomonadota</taxon>
        <taxon>Gammaproteobacteria</taxon>
        <taxon>Vibrionales</taxon>
        <taxon>Vibrionaceae</taxon>
        <taxon>Vibrio</taxon>
    </lineage>
</organism>
<proteinExistence type="inferred from homology"/>
<evidence type="ECO:0000256" key="4">
    <source>
        <dbReference type="ARBA" id="ARBA00022832"/>
    </source>
</evidence>
<evidence type="ECO:0000313" key="13">
    <source>
        <dbReference type="EMBL" id="OEF24347.1"/>
    </source>
</evidence>
<dbReference type="InterPro" id="IPR016039">
    <property type="entry name" value="Thiolase-like"/>
</dbReference>
<dbReference type="PROSITE" id="PS00737">
    <property type="entry name" value="THIOLASE_2"/>
    <property type="match status" value="1"/>
</dbReference>
<feature type="domain" description="Thiolase N-terminal" evidence="11">
    <location>
        <begin position="4"/>
        <end position="254"/>
    </location>
</feature>
<keyword evidence="7 8" id="KW-0012">Acyltransferase</keyword>
<dbReference type="Proteomes" id="UP000094070">
    <property type="component" value="Unassembled WGS sequence"/>
</dbReference>
<dbReference type="GO" id="GO:0006635">
    <property type="term" value="P:fatty acid beta-oxidation"/>
    <property type="evidence" value="ECO:0007669"/>
    <property type="project" value="UniProtKB-UniRule"/>
</dbReference>
<feature type="active site" description="Proton acceptor" evidence="8 9">
    <location>
        <position position="373"/>
    </location>
</feature>
<dbReference type="InterPro" id="IPR020617">
    <property type="entry name" value="Thiolase_C"/>
</dbReference>
<dbReference type="FunFam" id="3.40.47.10:FF:000010">
    <property type="entry name" value="Acetyl-CoA acetyltransferase (Thiolase)"/>
    <property type="match status" value="1"/>
</dbReference>
<dbReference type="InterPro" id="IPR020613">
    <property type="entry name" value="Thiolase_CS"/>
</dbReference>
<sequence>MNNVVIVDCIRTPMGRSKAGAFRHVRAEDLSAHLMKGILKRNPQVDPTQIEDVYWGCVQQTLEQGFNIARNASLLAGIPKNVGAVTVNRLCGSSMQALHDASRAIMVGDAEICLIGGVEHMGHVPMNHGVDFHPGLAKNVAKAAGMMGLTAEMLGKVHGISREAQDEFGARSHRRAQAATVEGRFKNEILPTEGHTADGSLKLYDFDEVIRPETTVETLSQLRPVFDPANGTVTAGTSSALSDGASAMLVMSEKKAKELGLPIRARIRSMAVAGCDPSTMGYGPVPATQKALNRAGLSIQDMGMIELNEAFAAQALPCAKDLGLLDVMEDKVNLNGGAIALGHPLGCSGSRISTTLINLMESNDVQFGLATMCIGLGQGIATVFERVEN</sequence>
<evidence type="ECO:0000256" key="5">
    <source>
        <dbReference type="ARBA" id="ARBA00022963"/>
    </source>
</evidence>
<dbReference type="EC" id="2.3.1.16" evidence="8"/>
<dbReference type="GO" id="GO:0003988">
    <property type="term" value="F:acetyl-CoA C-acyltransferase activity"/>
    <property type="evidence" value="ECO:0007669"/>
    <property type="project" value="UniProtKB-UniRule"/>
</dbReference>
<dbReference type="InterPro" id="IPR020610">
    <property type="entry name" value="Thiolase_AS"/>
</dbReference>
<dbReference type="UniPathway" id="UPA00659"/>
<evidence type="ECO:0000256" key="6">
    <source>
        <dbReference type="ARBA" id="ARBA00023098"/>
    </source>
</evidence>
<feature type="active site" description="Acyl-thioester intermediate" evidence="8 9">
    <location>
        <position position="91"/>
    </location>
</feature>
<dbReference type="AlphaFoldDB" id="A0A1E5E162"/>
<evidence type="ECO:0000256" key="3">
    <source>
        <dbReference type="ARBA" id="ARBA00022679"/>
    </source>
</evidence>
<feature type="domain" description="Thiolase C-terminal" evidence="12">
    <location>
        <begin position="262"/>
        <end position="386"/>
    </location>
</feature>
<dbReference type="SUPFAM" id="SSF53901">
    <property type="entry name" value="Thiolase-like"/>
    <property type="match status" value="2"/>
</dbReference>
<evidence type="ECO:0000256" key="10">
    <source>
        <dbReference type="RuleBase" id="RU003557"/>
    </source>
</evidence>
<dbReference type="InterPro" id="IPR050215">
    <property type="entry name" value="Thiolase-like_sf_Thiolase"/>
</dbReference>
<evidence type="ECO:0000256" key="2">
    <source>
        <dbReference type="ARBA" id="ARBA00022490"/>
    </source>
</evidence>
<evidence type="ECO:0000256" key="8">
    <source>
        <dbReference type="HAMAP-Rule" id="MF_01620"/>
    </source>
</evidence>
<dbReference type="EMBL" id="AJYK02000077">
    <property type="protein sequence ID" value="OEF24347.1"/>
    <property type="molecule type" value="Genomic_DNA"/>
</dbReference>
<dbReference type="Pfam" id="PF02803">
    <property type="entry name" value="Thiolase_C"/>
    <property type="match status" value="1"/>
</dbReference>
<dbReference type="GO" id="GO:0010124">
    <property type="term" value="P:phenylacetate catabolic process"/>
    <property type="evidence" value="ECO:0007669"/>
    <property type="project" value="TreeGrafter"/>
</dbReference>
<dbReference type="Pfam" id="PF00108">
    <property type="entry name" value="Thiolase_N"/>
    <property type="match status" value="1"/>
</dbReference>
<dbReference type="eggNOG" id="COG0183">
    <property type="taxonomic scope" value="Bacteria"/>
</dbReference>